<gene>
    <name evidence="2" type="ORF">CRG98_015752</name>
</gene>
<evidence type="ECO:0000313" key="2">
    <source>
        <dbReference type="EMBL" id="PKI63869.1"/>
    </source>
</evidence>
<accession>A0A2I0K5P8</accession>
<keyword evidence="3" id="KW-1185">Reference proteome</keyword>
<protein>
    <recommendedName>
        <fullName evidence="1">Integrase catalytic domain-containing protein</fullName>
    </recommendedName>
</protein>
<dbReference type="EMBL" id="PGOL01000867">
    <property type="protein sequence ID" value="PKI63869.1"/>
    <property type="molecule type" value="Genomic_DNA"/>
</dbReference>
<dbReference type="PANTHER" id="PTHR42648:SF18">
    <property type="entry name" value="RETROTRANSPOSON, UNCLASSIFIED-LIKE PROTEIN"/>
    <property type="match status" value="1"/>
</dbReference>
<dbReference type="SUPFAM" id="SSF53098">
    <property type="entry name" value="Ribonuclease H-like"/>
    <property type="match status" value="1"/>
</dbReference>
<comment type="caution">
    <text evidence="2">The sequence shown here is derived from an EMBL/GenBank/DDBJ whole genome shotgun (WGS) entry which is preliminary data.</text>
</comment>
<dbReference type="STRING" id="22663.A0A2I0K5P8"/>
<proteinExistence type="predicted"/>
<dbReference type="PANTHER" id="PTHR42648">
    <property type="entry name" value="TRANSPOSASE, PUTATIVE-RELATED"/>
    <property type="match status" value="1"/>
</dbReference>
<dbReference type="InterPro" id="IPR001584">
    <property type="entry name" value="Integrase_cat-core"/>
</dbReference>
<organism evidence="2 3">
    <name type="scientific">Punica granatum</name>
    <name type="common">Pomegranate</name>
    <dbReference type="NCBI Taxonomy" id="22663"/>
    <lineage>
        <taxon>Eukaryota</taxon>
        <taxon>Viridiplantae</taxon>
        <taxon>Streptophyta</taxon>
        <taxon>Embryophyta</taxon>
        <taxon>Tracheophyta</taxon>
        <taxon>Spermatophyta</taxon>
        <taxon>Magnoliopsida</taxon>
        <taxon>eudicotyledons</taxon>
        <taxon>Gunneridae</taxon>
        <taxon>Pentapetalae</taxon>
        <taxon>rosids</taxon>
        <taxon>malvids</taxon>
        <taxon>Myrtales</taxon>
        <taxon>Lythraceae</taxon>
        <taxon>Punica</taxon>
    </lineage>
</organism>
<dbReference type="InterPro" id="IPR025724">
    <property type="entry name" value="GAG-pre-integrase_dom"/>
</dbReference>
<dbReference type="InterPro" id="IPR036397">
    <property type="entry name" value="RNaseH_sf"/>
</dbReference>
<dbReference type="AlphaFoldDB" id="A0A2I0K5P8"/>
<dbReference type="GO" id="GO:0015074">
    <property type="term" value="P:DNA integration"/>
    <property type="evidence" value="ECO:0007669"/>
    <property type="project" value="InterPro"/>
</dbReference>
<dbReference type="Proteomes" id="UP000233551">
    <property type="component" value="Unassembled WGS sequence"/>
</dbReference>
<evidence type="ECO:0000259" key="1">
    <source>
        <dbReference type="PROSITE" id="PS50994"/>
    </source>
</evidence>
<dbReference type="PROSITE" id="PS50994">
    <property type="entry name" value="INTEGRASE"/>
    <property type="match status" value="1"/>
</dbReference>
<dbReference type="Gene3D" id="3.30.420.10">
    <property type="entry name" value="Ribonuclease H-like superfamily/Ribonuclease H"/>
    <property type="match status" value="1"/>
</dbReference>
<dbReference type="Pfam" id="PF00665">
    <property type="entry name" value="rve"/>
    <property type="match status" value="1"/>
</dbReference>
<name>A0A2I0K5P8_PUNGR</name>
<dbReference type="InterPro" id="IPR012337">
    <property type="entry name" value="RNaseH-like_sf"/>
</dbReference>
<dbReference type="GO" id="GO:0003676">
    <property type="term" value="F:nucleic acid binding"/>
    <property type="evidence" value="ECO:0007669"/>
    <property type="project" value="InterPro"/>
</dbReference>
<reference evidence="2 3" key="1">
    <citation type="submission" date="2017-11" db="EMBL/GenBank/DDBJ databases">
        <title>De-novo sequencing of pomegranate (Punica granatum L.) genome.</title>
        <authorList>
            <person name="Akparov Z."/>
            <person name="Amiraslanov A."/>
            <person name="Hajiyeva S."/>
            <person name="Abbasov M."/>
            <person name="Kaur K."/>
            <person name="Hamwieh A."/>
            <person name="Solovyev V."/>
            <person name="Salamov A."/>
            <person name="Braich B."/>
            <person name="Kosarev P."/>
            <person name="Mahmoud A."/>
            <person name="Hajiyev E."/>
            <person name="Babayeva S."/>
            <person name="Izzatullayeva V."/>
            <person name="Mammadov A."/>
            <person name="Mammadov A."/>
            <person name="Sharifova S."/>
            <person name="Ojaghi J."/>
            <person name="Eynullazada K."/>
            <person name="Bayramov B."/>
            <person name="Abdulazimova A."/>
            <person name="Shahmuradov I."/>
        </authorList>
    </citation>
    <scope>NUCLEOTIDE SEQUENCE [LARGE SCALE GENOMIC DNA]</scope>
    <source>
        <strain evidence="3">cv. AG2017</strain>
        <tissue evidence="2">Leaf</tissue>
    </source>
</reference>
<dbReference type="Pfam" id="PF13976">
    <property type="entry name" value="gag_pre-integrs"/>
    <property type="match status" value="1"/>
</dbReference>
<evidence type="ECO:0000313" key="3">
    <source>
        <dbReference type="Proteomes" id="UP000233551"/>
    </source>
</evidence>
<dbReference type="InterPro" id="IPR039537">
    <property type="entry name" value="Retrotran_Ty1/copia-like"/>
</dbReference>
<feature type="domain" description="Integrase catalytic" evidence="1">
    <location>
        <begin position="85"/>
        <end position="173"/>
    </location>
</feature>
<sequence length="173" mass="20075">MKGRRLESVYVMSAETAYVHKTRRNETADLWHMRLSHVSYSKLDVMMKKSMLKGLPQLEVRTYAVCAGCQYGKAHQLPYEESKFKVNEPLELIHSDVFGPVKQASIGGMKYMVTFIDDFSRYVWVYFMKEKYKTLSKFKEFKEVAEAEVGKGVRCIRTNNGGEYTSDEFSSFL</sequence>